<feature type="transmembrane region" description="Helical" evidence="1">
    <location>
        <begin position="28"/>
        <end position="47"/>
    </location>
</feature>
<accession>A0ABM6WSX1</accession>
<evidence type="ECO:0000256" key="1">
    <source>
        <dbReference type="SAM" id="Phobius"/>
    </source>
</evidence>
<dbReference type="RefSeq" id="WP_112888148.1">
    <property type="nucleotide sequence ID" value="NZ_CP030239.1"/>
</dbReference>
<reference evidence="2 3" key="1">
    <citation type="submission" date="2018-06" db="EMBL/GenBank/DDBJ databases">
        <title>Complete genome sequence of Paracoccus mutanolyticus strain RSP-02 isolated from cellulosic waste.</title>
        <authorList>
            <person name="Amrutha R.N."/>
            <person name="Shrivastav A."/>
            <person name="Buddana S.K."/>
            <person name="Deshpande U."/>
            <person name="Prakasham R.S."/>
        </authorList>
    </citation>
    <scope>NUCLEOTIDE SEQUENCE [LARGE SCALE GENOMIC DNA]</scope>
    <source>
        <strain evidence="2 3">RSP-02</strain>
    </source>
</reference>
<protein>
    <submittedName>
        <fullName evidence="2">Uncharacterized protein</fullName>
    </submittedName>
</protein>
<keyword evidence="1" id="KW-0472">Membrane</keyword>
<organism evidence="2 3">
    <name type="scientific">Paracoccus mutanolyticus</name>
    <dbReference type="NCBI Taxonomy" id="1499308"/>
    <lineage>
        <taxon>Bacteria</taxon>
        <taxon>Pseudomonadati</taxon>
        <taxon>Pseudomonadota</taxon>
        <taxon>Alphaproteobacteria</taxon>
        <taxon>Rhodobacterales</taxon>
        <taxon>Paracoccaceae</taxon>
        <taxon>Paracoccus</taxon>
    </lineage>
</organism>
<proteinExistence type="predicted"/>
<gene>
    <name evidence="2" type="ORF">DPM13_12700</name>
</gene>
<dbReference type="Proteomes" id="UP000249922">
    <property type="component" value="Chromosome"/>
</dbReference>
<keyword evidence="1" id="KW-1133">Transmembrane helix</keyword>
<feature type="transmembrane region" description="Helical" evidence="1">
    <location>
        <begin position="5"/>
        <end position="22"/>
    </location>
</feature>
<evidence type="ECO:0000313" key="3">
    <source>
        <dbReference type="Proteomes" id="UP000249922"/>
    </source>
</evidence>
<evidence type="ECO:0000313" key="2">
    <source>
        <dbReference type="EMBL" id="AWX93646.1"/>
    </source>
</evidence>
<keyword evidence="1" id="KW-0812">Transmembrane</keyword>
<keyword evidence="3" id="KW-1185">Reference proteome</keyword>
<name>A0ABM6WSX1_9RHOB</name>
<sequence>MIRLVYILAPLTYLFFGVEIVVTTFQEAMSYVLSYMAVVMLVQSAIFSRYRWPLISEIYEMPAD</sequence>
<dbReference type="EMBL" id="CP030239">
    <property type="protein sequence ID" value="AWX93646.1"/>
    <property type="molecule type" value="Genomic_DNA"/>
</dbReference>